<organism evidence="6 7">
    <name type="scientific">Marinibaculum pumilum</name>
    <dbReference type="NCBI Taxonomy" id="1766165"/>
    <lineage>
        <taxon>Bacteria</taxon>
        <taxon>Pseudomonadati</taxon>
        <taxon>Pseudomonadota</taxon>
        <taxon>Alphaproteobacteria</taxon>
        <taxon>Rhodospirillales</taxon>
        <taxon>Rhodospirillaceae</taxon>
        <taxon>Marinibaculum</taxon>
    </lineage>
</organism>
<sequence>MAGAFPDIPLCPAPRAGAAWALVPVKRLDRAKSRLAPRLSPAGRQALQRAMLAQVLSVLRRASGLDGIAVVTADPAVAAIAARFGARQLPERREGLNPALSDGAHALRAAGAGFVAVVPADLPELDAADISAALAEVRRSHATLVVPDAAGSGTNGLVFPADRPPRFAFGAGSCRHHLAQPGTCRHPLASLARDVDLPRDLAALDLSFLGLNAWRMQDAVPPPPPIAEVMSQSR</sequence>
<proteinExistence type="inferred from homology"/>
<dbReference type="EMBL" id="JBHRTR010000025">
    <property type="protein sequence ID" value="MFC3227795.1"/>
    <property type="molecule type" value="Genomic_DNA"/>
</dbReference>
<dbReference type="SUPFAM" id="SSF53448">
    <property type="entry name" value="Nucleotide-diphospho-sugar transferases"/>
    <property type="match status" value="1"/>
</dbReference>
<name>A0ABV7KZP2_9PROT</name>
<accession>A0ABV7KZP2</accession>
<comment type="catalytic activity">
    <reaction evidence="5">
        <text>(2R)-3-phosphoglycerate + GTP + H(+) = 3-[(R)-glyceryl]-diphospho-5'-guanosine + diphosphate</text>
        <dbReference type="Rhea" id="RHEA:63440"/>
        <dbReference type="ChEBI" id="CHEBI:15378"/>
        <dbReference type="ChEBI" id="CHEBI:33019"/>
        <dbReference type="ChEBI" id="CHEBI:37565"/>
        <dbReference type="ChEBI" id="CHEBI:58272"/>
        <dbReference type="ChEBI" id="CHEBI:147306"/>
        <dbReference type="EC" id="2.7.7.106"/>
    </reaction>
</comment>
<dbReference type="InterPro" id="IPR029044">
    <property type="entry name" value="Nucleotide-diphossugar_trans"/>
</dbReference>
<evidence type="ECO:0000256" key="3">
    <source>
        <dbReference type="ARBA" id="ARBA00022741"/>
    </source>
</evidence>
<protein>
    <recommendedName>
        <fullName evidence="5">3-phospho-D-glycerate guanylyltransferase</fullName>
        <shortName evidence="5">3PG guanylyltransferase</shortName>
        <ecNumber evidence="5">2.7.7.106</ecNumber>
    </recommendedName>
</protein>
<comment type="pathway">
    <text evidence="5">Cofactor biosynthesis; coenzyme F420 biosynthesis.</text>
</comment>
<dbReference type="Pfam" id="PF01983">
    <property type="entry name" value="CofC"/>
    <property type="match status" value="1"/>
</dbReference>
<dbReference type="PANTHER" id="PTHR40392">
    <property type="entry name" value="2-PHOSPHO-L-LACTATE GUANYLYLTRANSFERASE"/>
    <property type="match status" value="1"/>
</dbReference>
<dbReference type="EC" id="2.7.7.106" evidence="5"/>
<keyword evidence="1 5" id="KW-0808">Transferase</keyword>
<evidence type="ECO:0000256" key="4">
    <source>
        <dbReference type="ARBA" id="ARBA00023134"/>
    </source>
</evidence>
<keyword evidence="3 5" id="KW-0547">Nucleotide-binding</keyword>
<keyword evidence="4 5" id="KW-0342">GTP-binding</keyword>
<evidence type="ECO:0000256" key="1">
    <source>
        <dbReference type="ARBA" id="ARBA00022679"/>
    </source>
</evidence>
<dbReference type="Gene3D" id="3.90.550.10">
    <property type="entry name" value="Spore Coat Polysaccharide Biosynthesis Protein SpsA, Chain A"/>
    <property type="match status" value="1"/>
</dbReference>
<comment type="function">
    <text evidence="5">Guanylyltransferase that catalyzes the activation of (2R)-3-phosphoglycerate (3PG) as 3-[(R)-glyceryl]-diphospho-5'-guanosine, via the condensation of 3PG with GTP. It is involved in the biosynthesis of a derivative of the hydride carrier cofactor coenzyme F420, 3PG-F420.</text>
</comment>
<dbReference type="Proteomes" id="UP001595528">
    <property type="component" value="Unassembled WGS sequence"/>
</dbReference>
<dbReference type="GO" id="GO:0043814">
    <property type="term" value="F:phospholactate guanylyltransferase activity"/>
    <property type="evidence" value="ECO:0007669"/>
    <property type="project" value="UniProtKB-EC"/>
</dbReference>
<evidence type="ECO:0000256" key="2">
    <source>
        <dbReference type="ARBA" id="ARBA00022695"/>
    </source>
</evidence>
<dbReference type="PANTHER" id="PTHR40392:SF1">
    <property type="entry name" value="2-PHOSPHO-L-LACTATE GUANYLYLTRANSFERASE"/>
    <property type="match status" value="1"/>
</dbReference>
<comment type="similarity">
    <text evidence="5">Belongs to the CofC family.</text>
</comment>
<dbReference type="HAMAP" id="MF_02114">
    <property type="entry name" value="CofC"/>
    <property type="match status" value="1"/>
</dbReference>
<keyword evidence="7" id="KW-1185">Reference proteome</keyword>
<evidence type="ECO:0000313" key="6">
    <source>
        <dbReference type="EMBL" id="MFC3227795.1"/>
    </source>
</evidence>
<evidence type="ECO:0000256" key="5">
    <source>
        <dbReference type="HAMAP-Rule" id="MF_02114"/>
    </source>
</evidence>
<evidence type="ECO:0000313" key="7">
    <source>
        <dbReference type="Proteomes" id="UP001595528"/>
    </source>
</evidence>
<keyword evidence="2 5" id="KW-0548">Nucleotidyltransferase</keyword>
<dbReference type="RefSeq" id="WP_379900272.1">
    <property type="nucleotide sequence ID" value="NZ_JBHRTR010000025.1"/>
</dbReference>
<comment type="caution">
    <text evidence="6">The sequence shown here is derived from an EMBL/GenBank/DDBJ whole genome shotgun (WGS) entry which is preliminary data.</text>
</comment>
<dbReference type="InterPro" id="IPR002835">
    <property type="entry name" value="CofC"/>
</dbReference>
<reference evidence="7" key="1">
    <citation type="journal article" date="2019" name="Int. J. Syst. Evol. Microbiol.">
        <title>The Global Catalogue of Microorganisms (GCM) 10K type strain sequencing project: providing services to taxonomists for standard genome sequencing and annotation.</title>
        <authorList>
            <consortium name="The Broad Institute Genomics Platform"/>
            <consortium name="The Broad Institute Genome Sequencing Center for Infectious Disease"/>
            <person name="Wu L."/>
            <person name="Ma J."/>
        </authorList>
    </citation>
    <scope>NUCLEOTIDE SEQUENCE [LARGE SCALE GENOMIC DNA]</scope>
    <source>
        <strain evidence="7">KCTC 42964</strain>
    </source>
</reference>
<dbReference type="NCBIfam" id="TIGR03552">
    <property type="entry name" value="F420_cofC"/>
    <property type="match status" value="1"/>
</dbReference>
<gene>
    <name evidence="6" type="primary">cofC</name>
    <name evidence="5" type="synonym">fbiD</name>
    <name evidence="6" type="ORF">ACFOGJ_11165</name>
</gene>